<organism evidence="3 4">
    <name type="scientific">Dyadobacter jiangsuensis</name>
    <dbReference type="NCBI Taxonomy" id="1591085"/>
    <lineage>
        <taxon>Bacteria</taxon>
        <taxon>Pseudomonadati</taxon>
        <taxon>Bacteroidota</taxon>
        <taxon>Cytophagia</taxon>
        <taxon>Cytophagales</taxon>
        <taxon>Spirosomataceae</taxon>
        <taxon>Dyadobacter</taxon>
    </lineage>
</organism>
<dbReference type="Pfam" id="PF04397">
    <property type="entry name" value="LytTR"/>
    <property type="match status" value="1"/>
</dbReference>
<evidence type="ECO:0000259" key="2">
    <source>
        <dbReference type="PROSITE" id="PS50930"/>
    </source>
</evidence>
<dbReference type="OrthoDB" id="1118393at2"/>
<feature type="domain" description="HTH LytTR-type" evidence="2">
    <location>
        <begin position="177"/>
        <end position="286"/>
    </location>
</feature>
<dbReference type="EMBL" id="PYAS01000001">
    <property type="protein sequence ID" value="PSL33836.1"/>
    <property type="molecule type" value="Genomic_DNA"/>
</dbReference>
<protein>
    <submittedName>
        <fullName evidence="3">LytTR family transcriptional regulator</fullName>
    </submittedName>
</protein>
<gene>
    <name evidence="3" type="ORF">CLV60_101205</name>
</gene>
<evidence type="ECO:0000313" key="3">
    <source>
        <dbReference type="EMBL" id="PSL33836.1"/>
    </source>
</evidence>
<dbReference type="AlphaFoldDB" id="A0A2P8GIN0"/>
<evidence type="ECO:0000256" key="1">
    <source>
        <dbReference type="SAM" id="Phobius"/>
    </source>
</evidence>
<dbReference type="InterPro" id="IPR007492">
    <property type="entry name" value="LytTR_DNA-bd_dom"/>
</dbReference>
<dbReference type="GO" id="GO:0003677">
    <property type="term" value="F:DNA binding"/>
    <property type="evidence" value="ECO:0007669"/>
    <property type="project" value="InterPro"/>
</dbReference>
<keyword evidence="1" id="KW-0472">Membrane</keyword>
<keyword evidence="4" id="KW-1185">Reference proteome</keyword>
<reference evidence="3 4" key="1">
    <citation type="submission" date="2018-03" db="EMBL/GenBank/DDBJ databases">
        <title>Genomic Encyclopedia of Archaeal and Bacterial Type Strains, Phase II (KMG-II): from individual species to whole genera.</title>
        <authorList>
            <person name="Goeker M."/>
        </authorList>
    </citation>
    <scope>NUCLEOTIDE SEQUENCE [LARGE SCALE GENOMIC DNA]</scope>
    <source>
        <strain evidence="3 4">DSM 29057</strain>
    </source>
</reference>
<dbReference type="Gene3D" id="2.40.50.1020">
    <property type="entry name" value="LytTr DNA-binding domain"/>
    <property type="match status" value="1"/>
</dbReference>
<feature type="transmembrane region" description="Helical" evidence="1">
    <location>
        <begin position="28"/>
        <end position="48"/>
    </location>
</feature>
<sequence>MSVRAMIAKYVDWIDQKYPQNYLIQKPVIGSVLLSFYCLLFLIIYRPFDLSAKGEMSFEATMALYTVAMIPVHMLLIYGLRKMWFFSNRDQWSIRKEILAILLILTGLGIFVFAFGFWVEGPLNRLNFATLMDSCKIVFLTCAILYGMLTLINLRYLESGQIPVTVSGDSVEETVHIQSRLKSEAFTLPLSDLLYIESEGNYVVFHLFQNGSVRKEIIRNSISDVEQMLAGFPFIVRTHRAFMVNIKKVSKRTGNSAGYRLQLEGAGDLIPVSRSNVENFDRMYWAMR</sequence>
<keyword evidence="1" id="KW-1133">Transmembrane helix</keyword>
<proteinExistence type="predicted"/>
<dbReference type="RefSeq" id="WP_106593523.1">
    <property type="nucleotide sequence ID" value="NZ_PYAS01000001.1"/>
</dbReference>
<comment type="caution">
    <text evidence="3">The sequence shown here is derived from an EMBL/GenBank/DDBJ whole genome shotgun (WGS) entry which is preliminary data.</text>
</comment>
<dbReference type="SMART" id="SM00850">
    <property type="entry name" value="LytTR"/>
    <property type="match status" value="1"/>
</dbReference>
<accession>A0A2P8GIN0</accession>
<dbReference type="Proteomes" id="UP000241964">
    <property type="component" value="Unassembled WGS sequence"/>
</dbReference>
<dbReference type="PROSITE" id="PS50930">
    <property type="entry name" value="HTH_LYTTR"/>
    <property type="match status" value="1"/>
</dbReference>
<name>A0A2P8GIN0_9BACT</name>
<evidence type="ECO:0000313" key="4">
    <source>
        <dbReference type="Proteomes" id="UP000241964"/>
    </source>
</evidence>
<feature type="transmembrane region" description="Helical" evidence="1">
    <location>
        <begin position="98"/>
        <end position="117"/>
    </location>
</feature>
<feature type="transmembrane region" description="Helical" evidence="1">
    <location>
        <begin position="60"/>
        <end position="78"/>
    </location>
</feature>
<keyword evidence="1" id="KW-0812">Transmembrane</keyword>
<feature type="transmembrane region" description="Helical" evidence="1">
    <location>
        <begin position="137"/>
        <end position="157"/>
    </location>
</feature>